<dbReference type="EMBL" id="JBIMZQ010000003">
    <property type="protein sequence ID" value="KAL3672897.1"/>
    <property type="molecule type" value="Genomic_DNA"/>
</dbReference>
<accession>A0ABD3G2R1</accession>
<organism evidence="1 2">
    <name type="scientific">Phytophthora oleae</name>
    <dbReference type="NCBI Taxonomy" id="2107226"/>
    <lineage>
        <taxon>Eukaryota</taxon>
        <taxon>Sar</taxon>
        <taxon>Stramenopiles</taxon>
        <taxon>Oomycota</taxon>
        <taxon>Peronosporomycetes</taxon>
        <taxon>Peronosporales</taxon>
        <taxon>Peronosporaceae</taxon>
        <taxon>Phytophthora</taxon>
    </lineage>
</organism>
<protein>
    <recommendedName>
        <fullName evidence="3">CLU central domain-containing protein</fullName>
    </recommendedName>
</protein>
<name>A0ABD3G2R1_9STRA</name>
<keyword evidence="2" id="KW-1185">Reference proteome</keyword>
<reference evidence="1 2" key="1">
    <citation type="submission" date="2024-09" db="EMBL/GenBank/DDBJ databases">
        <title>Genome sequencing and assembly of Phytophthora oleae, isolate VK10A, causative agent of rot of olive drupes.</title>
        <authorList>
            <person name="Conti Taguali S."/>
            <person name="Riolo M."/>
            <person name="La Spada F."/>
            <person name="Cacciola S.O."/>
            <person name="Dionisio G."/>
        </authorList>
    </citation>
    <scope>NUCLEOTIDE SEQUENCE [LARGE SCALE GENOMIC DNA]</scope>
    <source>
        <strain evidence="1 2">VK10A</strain>
    </source>
</reference>
<gene>
    <name evidence="1" type="ORF">V7S43_002198</name>
</gene>
<evidence type="ECO:0008006" key="3">
    <source>
        <dbReference type="Google" id="ProtNLM"/>
    </source>
</evidence>
<evidence type="ECO:0000313" key="2">
    <source>
        <dbReference type="Proteomes" id="UP001632037"/>
    </source>
</evidence>
<dbReference type="AlphaFoldDB" id="A0ABD3G2R1"/>
<evidence type="ECO:0000313" key="1">
    <source>
        <dbReference type="EMBL" id="KAL3672897.1"/>
    </source>
</evidence>
<comment type="caution">
    <text evidence="1">The sequence shown here is derived from an EMBL/GenBank/DDBJ whole genome shotgun (WGS) entry which is preliminary data.</text>
</comment>
<proteinExistence type="predicted"/>
<dbReference type="Proteomes" id="UP001632037">
    <property type="component" value="Unassembled WGS sequence"/>
</dbReference>
<sequence length="314" mass="34721">MGSTWSSSSSSLPPAQFEVKDALALCEDGDLLLAREKLADCALRVGVEFVVARDIQRMQRGQFPAQRVTSLPPWTSCELLLRHEGVLRVVSVGAIGLQFVSFEERVASKMPNIRDRFAIRRLRHNARSESLSSALRELAIQIASVAPISWHALLFPSSGMKISPRSPRQQPADREAVVGAFKELPPFVRRLIKRMLELFCKGLRLDDSRAASLLTGKHQESSDIPRILQMSVKSDDNSVAALRVALETLGFAEITARLSAAFVAAVYEYNKLMDPIAVDRSDPVLPAAFWSSNSDNNRFNLGALGPEMLLNRPK</sequence>